<evidence type="ECO:0000313" key="3">
    <source>
        <dbReference type="Proteomes" id="UP001283361"/>
    </source>
</evidence>
<organism evidence="2 3">
    <name type="scientific">Elysia crispata</name>
    <name type="common">lettuce slug</name>
    <dbReference type="NCBI Taxonomy" id="231223"/>
    <lineage>
        <taxon>Eukaryota</taxon>
        <taxon>Metazoa</taxon>
        <taxon>Spiralia</taxon>
        <taxon>Lophotrochozoa</taxon>
        <taxon>Mollusca</taxon>
        <taxon>Gastropoda</taxon>
        <taxon>Heterobranchia</taxon>
        <taxon>Euthyneura</taxon>
        <taxon>Panpulmonata</taxon>
        <taxon>Sacoglossa</taxon>
        <taxon>Placobranchoidea</taxon>
        <taxon>Plakobranchidae</taxon>
        <taxon>Elysia</taxon>
    </lineage>
</organism>
<keyword evidence="3" id="KW-1185">Reference proteome</keyword>
<sequence>MGAEEALRGWEVEAKRRYGVDCLEDRSEVEERSMGGEQITKKRPKVGHKNNGRRVVTTMGFISSRSPLASIILRTERLDQNLHCHLDPFAWTRNWRRSREDESL</sequence>
<dbReference type="EMBL" id="JAWDGP010000590">
    <property type="protein sequence ID" value="KAK3799195.1"/>
    <property type="molecule type" value="Genomic_DNA"/>
</dbReference>
<protein>
    <submittedName>
        <fullName evidence="2">Uncharacterized protein</fullName>
    </submittedName>
</protein>
<comment type="caution">
    <text evidence="2">The sequence shown here is derived from an EMBL/GenBank/DDBJ whole genome shotgun (WGS) entry which is preliminary data.</text>
</comment>
<evidence type="ECO:0000256" key="1">
    <source>
        <dbReference type="SAM" id="MobiDB-lite"/>
    </source>
</evidence>
<proteinExistence type="predicted"/>
<feature type="region of interest" description="Disordered" evidence="1">
    <location>
        <begin position="29"/>
        <end position="51"/>
    </location>
</feature>
<evidence type="ECO:0000313" key="2">
    <source>
        <dbReference type="EMBL" id="KAK3799195.1"/>
    </source>
</evidence>
<accession>A0AAE1B4W2</accession>
<reference evidence="2" key="1">
    <citation type="journal article" date="2023" name="G3 (Bethesda)">
        <title>A reference genome for the long-term kleptoplast-retaining sea slug Elysia crispata morphotype clarki.</title>
        <authorList>
            <person name="Eastman K.E."/>
            <person name="Pendleton A.L."/>
            <person name="Shaikh M.A."/>
            <person name="Suttiyut T."/>
            <person name="Ogas R."/>
            <person name="Tomko P."/>
            <person name="Gavelis G."/>
            <person name="Widhalm J.R."/>
            <person name="Wisecaver J.H."/>
        </authorList>
    </citation>
    <scope>NUCLEOTIDE SEQUENCE</scope>
    <source>
        <strain evidence="2">ECLA1</strain>
    </source>
</reference>
<feature type="compositionally biased region" description="Basic residues" evidence="1">
    <location>
        <begin position="41"/>
        <end position="51"/>
    </location>
</feature>
<gene>
    <name evidence="2" type="ORF">RRG08_054324</name>
</gene>
<dbReference type="AlphaFoldDB" id="A0AAE1B4W2"/>
<dbReference type="Proteomes" id="UP001283361">
    <property type="component" value="Unassembled WGS sequence"/>
</dbReference>
<name>A0AAE1B4W2_9GAST</name>